<proteinExistence type="predicted"/>
<name>A0ABQ1HCJ0_9FLAO</name>
<comment type="caution">
    <text evidence="1">The sequence shown here is derived from an EMBL/GenBank/DDBJ whole genome shotgun (WGS) entry which is preliminary data.</text>
</comment>
<organism evidence="1 2">
    <name type="scientific">Flavobacterium palustre</name>
    <dbReference type="NCBI Taxonomy" id="1476463"/>
    <lineage>
        <taxon>Bacteria</taxon>
        <taxon>Pseudomonadati</taxon>
        <taxon>Bacteroidota</taxon>
        <taxon>Flavobacteriia</taxon>
        <taxon>Flavobacteriales</taxon>
        <taxon>Flavobacteriaceae</taxon>
        <taxon>Flavobacterium</taxon>
    </lineage>
</organism>
<dbReference type="RefSeq" id="WP_188492673.1">
    <property type="nucleotide sequence ID" value="NZ_BMGA01000001.1"/>
</dbReference>
<gene>
    <name evidence="1" type="ORF">GCM10008015_08120</name>
</gene>
<dbReference type="PROSITE" id="PS51257">
    <property type="entry name" value="PROKAR_LIPOPROTEIN"/>
    <property type="match status" value="1"/>
</dbReference>
<evidence type="ECO:0000313" key="1">
    <source>
        <dbReference type="EMBL" id="GGA69747.1"/>
    </source>
</evidence>
<protein>
    <recommendedName>
        <fullName evidence="3">DUF481 domain-containing protein</fullName>
    </recommendedName>
</protein>
<sequence length="267" mass="29929">MKTILLIIVILSLGCSPEYYVPNSQNIPIMQAKGQTNFGVAYNKSEYTNGFEIQTAHAISDHIALQFNGDWVKNGNGGYLSDSSDDYKATGRMLEIGAGYFNKVAPHFVFETYGLLCFGKLELKNYTNESGYDNFSAKFNRVGIQPSISYSRKYFSTSLSSRLVHLKYKDINGDDNATNYDVAYLKTNNAFWLFEPALTIRAGLENFKLQLQYVYSLNLTDSSFPQQKDIISLGLKINLNPSKATKTTQAKTSFKTSSDFGFLKPSK</sequence>
<dbReference type="EMBL" id="BMGA01000001">
    <property type="protein sequence ID" value="GGA69747.1"/>
    <property type="molecule type" value="Genomic_DNA"/>
</dbReference>
<dbReference type="Proteomes" id="UP000658793">
    <property type="component" value="Unassembled WGS sequence"/>
</dbReference>
<evidence type="ECO:0000313" key="2">
    <source>
        <dbReference type="Proteomes" id="UP000658793"/>
    </source>
</evidence>
<keyword evidence="2" id="KW-1185">Reference proteome</keyword>
<accession>A0ABQ1HCJ0</accession>
<reference evidence="2" key="1">
    <citation type="journal article" date="2019" name="Int. J. Syst. Evol. Microbiol.">
        <title>The Global Catalogue of Microorganisms (GCM) 10K type strain sequencing project: providing services to taxonomists for standard genome sequencing and annotation.</title>
        <authorList>
            <consortium name="The Broad Institute Genomics Platform"/>
            <consortium name="The Broad Institute Genome Sequencing Center for Infectious Disease"/>
            <person name="Wu L."/>
            <person name="Ma J."/>
        </authorList>
    </citation>
    <scope>NUCLEOTIDE SEQUENCE [LARGE SCALE GENOMIC DNA]</scope>
    <source>
        <strain evidence="2">CGMCC 1.12811</strain>
    </source>
</reference>
<evidence type="ECO:0008006" key="3">
    <source>
        <dbReference type="Google" id="ProtNLM"/>
    </source>
</evidence>